<dbReference type="AlphaFoldDB" id="A0A448ZBJ1"/>
<evidence type="ECO:0008006" key="5">
    <source>
        <dbReference type="Google" id="ProtNLM"/>
    </source>
</evidence>
<feature type="compositionally biased region" description="Polar residues" evidence="1">
    <location>
        <begin position="208"/>
        <end position="232"/>
    </location>
</feature>
<feature type="compositionally biased region" description="Low complexity" evidence="1">
    <location>
        <begin position="508"/>
        <end position="525"/>
    </location>
</feature>
<proteinExistence type="predicted"/>
<feature type="compositionally biased region" description="Low complexity" evidence="1">
    <location>
        <begin position="289"/>
        <end position="298"/>
    </location>
</feature>
<feature type="compositionally biased region" description="Low complexity" evidence="1">
    <location>
        <begin position="257"/>
        <end position="278"/>
    </location>
</feature>
<sequence length="747" mass="79942">MKLQQLFSFLLTLSGFSGHSSVLVHAKKHGNISIEEEIPFNATPHSSSHPEWYEEGPLNGEGKGRYSLVAVPAPSSSSSLLPRNLKGSKSSPFFFEDCSNICASNGGVATNHHGDCCKGGVSYLKVLFSASQVDVSGTITLDPIVAGSFTNDNNNSPSCTTAWTSKGNKAGSIFGSKGSKAHSSQAPHSRSLLDHQVGPSRQSKRPKASSSFTSRTPHSRSDTGNPSTSGPSRFSFKGSKAASLPSQTRYSKSDAGSSITPQPSSISSKWSKAVSSQSFQSPYSGTGGSSSQASYYSSKGTKDNSFHPSRSPSHRGSKGTKGDIFRGSGLKIVDCEDPCIKFPFEDHTCSSTALSKTKNGVHPGDNICFAMIDSTNQILFDVKMPKKITIWFSSGDGEVLVGAIYTRCRFPLVKPYGISFVNACTPGGFTYRGRKSHVKIDESITDPHLSFIDGISTKYFGSVKAVLAEEDTESYTQDFSIGFETCGCTCEKSNVTSPISDPPSVDTSPNPSSAPSNRPLLSPTKNPSPTPTKRPSLFPTSEVTVTPSTESESPSFSFTSSSSSSSSSTIKVQPGPGSPPTASTSVPSCSSTCVQCLLERCVFAGSTAACDITANAPGLSDDFEEDNAEFATLFPAPLPIVGKGKGIKSKKDFGKGGPEKYVKKTPKDSYRGHRKGGKGRKDGYYFYYSSRAKGRKGNSYFHYSGTGKDEEGGYYFQYSGNNRHLEHIEYHQSRIEYLKELLEHAEE</sequence>
<accession>A0A448ZBJ1</accession>
<gene>
    <name evidence="3" type="ORF">PSNMU_V1.4_AUG-EV-PASAV3_0062190</name>
</gene>
<feature type="signal peptide" evidence="2">
    <location>
        <begin position="1"/>
        <end position="18"/>
    </location>
</feature>
<dbReference type="Proteomes" id="UP000291116">
    <property type="component" value="Unassembled WGS sequence"/>
</dbReference>
<evidence type="ECO:0000256" key="1">
    <source>
        <dbReference type="SAM" id="MobiDB-lite"/>
    </source>
</evidence>
<keyword evidence="4" id="KW-1185">Reference proteome</keyword>
<reference evidence="3 4" key="1">
    <citation type="submission" date="2019-01" db="EMBL/GenBank/DDBJ databases">
        <authorList>
            <person name="Ferrante I. M."/>
        </authorList>
    </citation>
    <scope>NUCLEOTIDE SEQUENCE [LARGE SCALE GENOMIC DNA]</scope>
    <source>
        <strain evidence="3 4">B856</strain>
    </source>
</reference>
<evidence type="ECO:0000313" key="3">
    <source>
        <dbReference type="EMBL" id="VEU39371.1"/>
    </source>
</evidence>
<feature type="region of interest" description="Disordered" evidence="1">
    <location>
        <begin position="171"/>
        <end position="323"/>
    </location>
</feature>
<feature type="chain" id="PRO_5019457718" description="Pherophorin domain-containing protein" evidence="2">
    <location>
        <begin position="19"/>
        <end position="747"/>
    </location>
</feature>
<evidence type="ECO:0000313" key="4">
    <source>
        <dbReference type="Proteomes" id="UP000291116"/>
    </source>
</evidence>
<feature type="compositionally biased region" description="Basic and acidic residues" evidence="1">
    <location>
        <begin position="655"/>
        <end position="671"/>
    </location>
</feature>
<name>A0A448ZBJ1_9STRA</name>
<keyword evidence="2" id="KW-0732">Signal</keyword>
<organism evidence="3 4">
    <name type="scientific">Pseudo-nitzschia multistriata</name>
    <dbReference type="NCBI Taxonomy" id="183589"/>
    <lineage>
        <taxon>Eukaryota</taxon>
        <taxon>Sar</taxon>
        <taxon>Stramenopiles</taxon>
        <taxon>Ochrophyta</taxon>
        <taxon>Bacillariophyta</taxon>
        <taxon>Bacillariophyceae</taxon>
        <taxon>Bacillariophycidae</taxon>
        <taxon>Bacillariales</taxon>
        <taxon>Bacillariaceae</taxon>
        <taxon>Pseudo-nitzschia</taxon>
    </lineage>
</organism>
<evidence type="ECO:0000256" key="2">
    <source>
        <dbReference type="SAM" id="SignalP"/>
    </source>
</evidence>
<feature type="compositionally biased region" description="Polar residues" evidence="1">
    <location>
        <begin position="244"/>
        <end position="256"/>
    </location>
</feature>
<feature type="region of interest" description="Disordered" evidence="1">
    <location>
        <begin position="495"/>
        <end position="587"/>
    </location>
</feature>
<feature type="region of interest" description="Disordered" evidence="1">
    <location>
        <begin position="655"/>
        <end position="677"/>
    </location>
</feature>
<protein>
    <recommendedName>
        <fullName evidence="5">Pherophorin domain-containing protein</fullName>
    </recommendedName>
</protein>
<dbReference type="EMBL" id="CAACVS010000218">
    <property type="protein sequence ID" value="VEU39371.1"/>
    <property type="molecule type" value="Genomic_DNA"/>
</dbReference>
<feature type="compositionally biased region" description="Low complexity" evidence="1">
    <location>
        <begin position="533"/>
        <end position="569"/>
    </location>
</feature>